<evidence type="ECO:0000313" key="2">
    <source>
        <dbReference type="Proteomes" id="UP000825799"/>
    </source>
</evidence>
<organism evidence="1 2">
    <name type="scientific">Devosia salina</name>
    <dbReference type="NCBI Taxonomy" id="2860336"/>
    <lineage>
        <taxon>Bacteria</taxon>
        <taxon>Pseudomonadati</taxon>
        <taxon>Pseudomonadota</taxon>
        <taxon>Alphaproteobacteria</taxon>
        <taxon>Hyphomicrobiales</taxon>
        <taxon>Devosiaceae</taxon>
        <taxon>Devosia</taxon>
    </lineage>
</organism>
<sequence length="201" mass="22424">MTIAAETRTLIEAALDGDPALPTLAIAGSSPDTLAVHITPGVPASEIGGTTYYRTPSFRRETLTELALRMQRLRWHRSAPLTPLAMPPTEADLQALHQKHKRATAGFECLPGWTDLLDAVFIWLDEIAPDHSWRSDQVKEKYATLRFYWSGDLPETGDAIIAAAEHLSGHVCEACGAPGSLQSWNRWWSTRCPDHKRRRWS</sequence>
<dbReference type="RefSeq" id="WP_220305135.1">
    <property type="nucleotide sequence ID" value="NZ_CP080590.1"/>
</dbReference>
<dbReference type="EMBL" id="CP080590">
    <property type="protein sequence ID" value="QYO76670.1"/>
    <property type="molecule type" value="Genomic_DNA"/>
</dbReference>
<name>A0ABX8WK57_9HYPH</name>
<reference evidence="1 2" key="1">
    <citation type="submission" date="2021-08" db="EMBL/GenBank/DDBJ databases">
        <title>Devosia salina sp. nov., isolated from the South China Sea sediment.</title>
        <authorList>
            <person name="Zhou Z."/>
        </authorList>
    </citation>
    <scope>NUCLEOTIDE SEQUENCE [LARGE SCALE GENOMIC DNA]</scope>
    <source>
        <strain evidence="1 2">SCS-3</strain>
    </source>
</reference>
<evidence type="ECO:0000313" key="1">
    <source>
        <dbReference type="EMBL" id="QYO76670.1"/>
    </source>
</evidence>
<gene>
    <name evidence="1" type="ORF">K1X15_19165</name>
</gene>
<accession>A0ABX8WK57</accession>
<dbReference type="Proteomes" id="UP000825799">
    <property type="component" value="Chromosome"/>
</dbReference>
<protein>
    <submittedName>
        <fullName evidence="1">Uncharacterized protein</fullName>
    </submittedName>
</protein>
<proteinExistence type="predicted"/>
<keyword evidence="2" id="KW-1185">Reference proteome</keyword>